<dbReference type="KEGG" id="blut:EW640_13805"/>
<feature type="region of interest" description="Disordered" evidence="1">
    <location>
        <begin position="1"/>
        <end position="38"/>
    </location>
</feature>
<proteinExistence type="predicted"/>
<dbReference type="EMBL" id="CP035810">
    <property type="protein sequence ID" value="QIN30214.1"/>
    <property type="molecule type" value="Genomic_DNA"/>
</dbReference>
<feature type="compositionally biased region" description="Basic and acidic residues" evidence="1">
    <location>
        <begin position="1"/>
        <end position="21"/>
    </location>
</feature>
<dbReference type="RefSeq" id="WP_165884593.1">
    <property type="nucleotide sequence ID" value="NZ_CP035810.1"/>
</dbReference>
<dbReference type="AlphaFoldDB" id="A0A6G8KZG7"/>
<name>A0A6G8KZG7_9MICO</name>
<evidence type="ECO:0000256" key="1">
    <source>
        <dbReference type="SAM" id="MobiDB-lite"/>
    </source>
</evidence>
<organism evidence="2 3">
    <name type="scientific">Brevibacterium luteolum</name>
    <dbReference type="NCBI Taxonomy" id="199591"/>
    <lineage>
        <taxon>Bacteria</taxon>
        <taxon>Bacillati</taxon>
        <taxon>Actinomycetota</taxon>
        <taxon>Actinomycetes</taxon>
        <taxon>Micrococcales</taxon>
        <taxon>Brevibacteriaceae</taxon>
        <taxon>Brevibacterium</taxon>
    </lineage>
</organism>
<protein>
    <submittedName>
        <fullName evidence="2">Uncharacterized protein</fullName>
    </submittedName>
</protein>
<evidence type="ECO:0000313" key="3">
    <source>
        <dbReference type="Proteomes" id="UP000501518"/>
    </source>
</evidence>
<dbReference type="Proteomes" id="UP000501518">
    <property type="component" value="Chromosome"/>
</dbReference>
<gene>
    <name evidence="2" type="ORF">EW640_13805</name>
</gene>
<evidence type="ECO:0000313" key="2">
    <source>
        <dbReference type="EMBL" id="QIN30214.1"/>
    </source>
</evidence>
<sequence length="72" mass="8091">MSQVRSELRGESAEDGWRLSGERSGTAQISGLRSRYGDAPERFEEERYIRPEGTVVLDENGDVTVRIDTDDS</sequence>
<reference evidence="2 3" key="1">
    <citation type="submission" date="2019-02" db="EMBL/GenBank/DDBJ databases">
        <title>Complete Genome Sequence and Methylome Analysis of Brevibacterium luteolum NEB1784.</title>
        <authorList>
            <person name="Fomenkov A."/>
            <person name="Roberts R.J."/>
        </authorList>
    </citation>
    <scope>NUCLEOTIDE SEQUENCE [LARGE SCALE GENOMIC DNA]</scope>
    <source>
        <strain evidence="2 3">NEB1784</strain>
    </source>
</reference>
<accession>A0A6G8KZG7</accession>